<sequence length="248" mass="27083">MPQPRYVAMVSSDWSECLSPNGPFDVIGHHYPELRPAVAAVFRQYTGNAIPLGDALDRVAALLPSPITAAQMDAYLDDAFATYPGVPELIERCLSNGILFMINTTGMIGYFQRVLAKGLLPPLPALSANDRIRFDAPGAAAFAFFPMTEIGDKATNSTAAAARFQIPLEKVTVMGDSGGDGPHFQWGAQVGARLIGCMVKPSLEQYCHAHGIANHHRFGHCYQLGEERASEKEMVYDYRDLWPLLLKA</sequence>
<accession>A0AA41R1F0</accession>
<proteinExistence type="predicted"/>
<comment type="caution">
    <text evidence="1">The sequence shown here is derived from an EMBL/GenBank/DDBJ whole genome shotgun (WGS) entry which is preliminary data.</text>
</comment>
<dbReference type="SUPFAM" id="SSF56784">
    <property type="entry name" value="HAD-like"/>
    <property type="match status" value="1"/>
</dbReference>
<dbReference type="EMBL" id="JALJRB010000006">
    <property type="protein sequence ID" value="MCJ8500377.1"/>
    <property type="molecule type" value="Genomic_DNA"/>
</dbReference>
<reference evidence="1" key="1">
    <citation type="submission" date="2022-04" db="EMBL/GenBank/DDBJ databases">
        <title>Desulfatitalea alkaliphila sp. nov., a novel anaerobic sulfate-reducing bacterium isolated from terrestrial mud volcano, Taman Peninsula, Russia.</title>
        <authorList>
            <person name="Khomyakova M.A."/>
            <person name="Merkel A.Y."/>
            <person name="Slobodkin A.I."/>
        </authorList>
    </citation>
    <scope>NUCLEOTIDE SEQUENCE</scope>
    <source>
        <strain evidence="1">M08but</strain>
    </source>
</reference>
<dbReference type="InterPro" id="IPR036412">
    <property type="entry name" value="HAD-like_sf"/>
</dbReference>
<gene>
    <name evidence="1" type="ORF">MRX98_07295</name>
</gene>
<evidence type="ECO:0000313" key="2">
    <source>
        <dbReference type="Proteomes" id="UP001165427"/>
    </source>
</evidence>
<dbReference type="AlphaFoldDB" id="A0AA41R1F0"/>
<name>A0AA41R1F0_9BACT</name>
<dbReference type="RefSeq" id="WP_246904576.1">
    <property type="nucleotide sequence ID" value="NZ_JALJRB010000006.1"/>
</dbReference>
<dbReference type="Gene3D" id="3.40.50.1000">
    <property type="entry name" value="HAD superfamily/HAD-like"/>
    <property type="match status" value="1"/>
</dbReference>
<evidence type="ECO:0000313" key="1">
    <source>
        <dbReference type="EMBL" id="MCJ8500377.1"/>
    </source>
</evidence>
<protein>
    <submittedName>
        <fullName evidence="1">Uncharacterized protein</fullName>
    </submittedName>
</protein>
<keyword evidence="2" id="KW-1185">Reference proteome</keyword>
<organism evidence="1 2">
    <name type="scientific">Desulfatitalea alkaliphila</name>
    <dbReference type="NCBI Taxonomy" id="2929485"/>
    <lineage>
        <taxon>Bacteria</taxon>
        <taxon>Pseudomonadati</taxon>
        <taxon>Thermodesulfobacteriota</taxon>
        <taxon>Desulfobacteria</taxon>
        <taxon>Desulfobacterales</taxon>
        <taxon>Desulfosarcinaceae</taxon>
        <taxon>Desulfatitalea</taxon>
    </lineage>
</organism>
<dbReference type="InterPro" id="IPR023214">
    <property type="entry name" value="HAD_sf"/>
</dbReference>
<dbReference type="Proteomes" id="UP001165427">
    <property type="component" value="Unassembled WGS sequence"/>
</dbReference>